<evidence type="ECO:0000313" key="2">
    <source>
        <dbReference type="Proteomes" id="UP000696184"/>
    </source>
</evidence>
<organism evidence="1 2">
    <name type="scientific">Xenorhabdus lircayensis</name>
    <dbReference type="NCBI Taxonomy" id="2763499"/>
    <lineage>
        <taxon>Bacteria</taxon>
        <taxon>Pseudomonadati</taxon>
        <taxon>Pseudomonadota</taxon>
        <taxon>Gammaproteobacteria</taxon>
        <taxon>Enterobacterales</taxon>
        <taxon>Morganellaceae</taxon>
        <taxon>Xenorhabdus</taxon>
    </lineage>
</organism>
<dbReference type="Proteomes" id="UP000696184">
    <property type="component" value="Unassembled WGS sequence"/>
</dbReference>
<sequence>MKYLKCFSEGFHVFEDVRNDGSKELRLTISGHGIVGNLLTLDLESKLIDPEKLLSILNRYFKHEMSQYRHIRLLFCYSADRGWCRDSFAARFSRLLSNPDQVVVEAYQGIINLRNTNYYAPTNSFEDLSQFDWHASIIRDGEPKRVLSSDYDIDFVHNNLFRPTNPHSETIKTAFWNSVEEFEDTFETCNPVYIIDILSSRVFFCNGRASRNINDFLDRARTS</sequence>
<accession>A0ABS0U8W8</accession>
<keyword evidence="2" id="KW-1185">Reference proteome</keyword>
<gene>
    <name evidence="1" type="ORF">H8A87_16900</name>
</gene>
<protein>
    <submittedName>
        <fullName evidence="1">Uncharacterized protein</fullName>
    </submittedName>
</protein>
<name>A0ABS0U8W8_9GAMM</name>
<dbReference type="RefSeq" id="WP_198691086.1">
    <property type="nucleotide sequence ID" value="NZ_CAWPUD010000061.1"/>
</dbReference>
<reference evidence="1 2" key="1">
    <citation type="submission" date="2020-08" db="EMBL/GenBank/DDBJ databases">
        <title>Description of Xenorhabdus lircayensis sp. nov., the symbiotic bacterium associated with the entomopathogenic nematode Steirnernema unicornum.</title>
        <authorList>
            <person name="Castaneda-Alvarez C."/>
            <person name="Prodan S."/>
            <person name="Zamorano A."/>
            <person name="San-Blas E."/>
            <person name="Aballay E."/>
        </authorList>
    </citation>
    <scope>NUCLEOTIDE SEQUENCE [LARGE SCALE GENOMIC DNA]</scope>
    <source>
        <strain evidence="1 2">VLS</strain>
    </source>
</reference>
<dbReference type="EMBL" id="JACOII010000060">
    <property type="protein sequence ID" value="MBI6550321.1"/>
    <property type="molecule type" value="Genomic_DNA"/>
</dbReference>
<evidence type="ECO:0000313" key="1">
    <source>
        <dbReference type="EMBL" id="MBI6550321.1"/>
    </source>
</evidence>
<proteinExistence type="predicted"/>
<comment type="caution">
    <text evidence="1">The sequence shown here is derived from an EMBL/GenBank/DDBJ whole genome shotgun (WGS) entry which is preliminary data.</text>
</comment>